<name>A0A364P1U8_9PROT</name>
<keyword evidence="2" id="KW-1185">Reference proteome</keyword>
<dbReference type="EMBL" id="PGTO01000002">
    <property type="protein sequence ID" value="RAU23312.1"/>
    <property type="molecule type" value="Genomic_DNA"/>
</dbReference>
<sequence length="64" mass="6922">MSNSTRSPQGISAAEPKPKTWLARAFGLNEPVLIQAPPQPARGFDFTAMHRSLTSLERKGSVGE</sequence>
<reference evidence="1 2" key="1">
    <citation type="submission" date="2017-11" db="EMBL/GenBank/DDBJ databases">
        <title>Draft genome sequence of magnetotactic bacterium Magnetospirillum kuznetsovii LBB-42.</title>
        <authorList>
            <person name="Grouzdev D.S."/>
            <person name="Rysina M.S."/>
            <person name="Baslerov R.V."/>
            <person name="Koziaeva V."/>
        </authorList>
    </citation>
    <scope>NUCLEOTIDE SEQUENCE [LARGE SCALE GENOMIC DNA]</scope>
    <source>
        <strain evidence="1 2">LBB-42</strain>
    </source>
</reference>
<accession>A0A364P1U8</accession>
<protein>
    <submittedName>
        <fullName evidence="1">Uncharacterized protein</fullName>
    </submittedName>
</protein>
<dbReference type="Proteomes" id="UP000251075">
    <property type="component" value="Unassembled WGS sequence"/>
</dbReference>
<organism evidence="1 2">
    <name type="scientific">Paramagnetospirillum kuznetsovii</name>
    <dbReference type="NCBI Taxonomy" id="2053833"/>
    <lineage>
        <taxon>Bacteria</taxon>
        <taxon>Pseudomonadati</taxon>
        <taxon>Pseudomonadota</taxon>
        <taxon>Alphaproteobacteria</taxon>
        <taxon>Rhodospirillales</taxon>
        <taxon>Magnetospirillaceae</taxon>
        <taxon>Paramagnetospirillum</taxon>
    </lineage>
</organism>
<dbReference type="AlphaFoldDB" id="A0A364P1U8"/>
<proteinExistence type="predicted"/>
<evidence type="ECO:0000313" key="1">
    <source>
        <dbReference type="EMBL" id="RAU23312.1"/>
    </source>
</evidence>
<evidence type="ECO:0000313" key="2">
    <source>
        <dbReference type="Proteomes" id="UP000251075"/>
    </source>
</evidence>
<gene>
    <name evidence="1" type="ORF">CU669_04005</name>
</gene>
<comment type="caution">
    <text evidence="1">The sequence shown here is derived from an EMBL/GenBank/DDBJ whole genome shotgun (WGS) entry which is preliminary data.</text>
</comment>
<dbReference type="OrthoDB" id="9925411at2"/>
<dbReference type="RefSeq" id="WP_112142509.1">
    <property type="nucleotide sequence ID" value="NZ_PGTO01000002.1"/>
</dbReference>